<proteinExistence type="predicted"/>
<dbReference type="PANTHER" id="PTHR48106:SF2">
    <property type="entry name" value="ZN2+-BINDING DEHYDROGENASE"/>
    <property type="match status" value="1"/>
</dbReference>
<dbReference type="Gene3D" id="3.90.180.10">
    <property type="entry name" value="Medium-chain alcohol dehydrogenases, catalytic domain"/>
    <property type="match status" value="1"/>
</dbReference>
<feature type="domain" description="Enoyl reductase (ER)" evidence="3">
    <location>
        <begin position="13"/>
        <end position="326"/>
    </location>
</feature>
<dbReference type="InterPro" id="IPR011032">
    <property type="entry name" value="GroES-like_sf"/>
</dbReference>
<organism evidence="4 5">
    <name type="scientific">Paenibacillus mendelii</name>
    <dbReference type="NCBI Taxonomy" id="206163"/>
    <lineage>
        <taxon>Bacteria</taxon>
        <taxon>Bacillati</taxon>
        <taxon>Bacillota</taxon>
        <taxon>Bacilli</taxon>
        <taxon>Bacillales</taxon>
        <taxon>Paenibacillaceae</taxon>
        <taxon>Paenibacillus</taxon>
    </lineage>
</organism>
<reference evidence="4 5" key="1">
    <citation type="submission" date="2024-09" db="EMBL/GenBank/DDBJ databases">
        <authorList>
            <person name="Sun Q."/>
            <person name="Mori K."/>
        </authorList>
    </citation>
    <scope>NUCLEOTIDE SEQUENCE [LARGE SCALE GENOMIC DNA]</scope>
    <source>
        <strain evidence="4 5">CCM 4839</strain>
    </source>
</reference>
<name>A0ABV6JFH5_9BACL</name>
<dbReference type="InterPro" id="IPR020843">
    <property type="entry name" value="ER"/>
</dbReference>
<dbReference type="Gene3D" id="3.40.50.720">
    <property type="entry name" value="NAD(P)-binding Rossmann-like Domain"/>
    <property type="match status" value="1"/>
</dbReference>
<dbReference type="SUPFAM" id="SSF51735">
    <property type="entry name" value="NAD(P)-binding Rossmann-fold domains"/>
    <property type="match status" value="1"/>
</dbReference>
<sequence length="328" mass="35793">MHPTAIRYHRFGEPTEVLRIESRDLPNLNAGEIRVRMKARSINPSDLIPIRGAYPHRTPLPSIPGYEGVGIIEEAGPAVSQSLLGQRVLPLRGEGTWQDFVTAPAQWAIAVPDSIEDDHACQLYINPITAWILCTDVLGLHAEDVVIVNACGSSIGRIFAQLSSIIGFSLIAITRNDVHTKDLLALGASHVVDGSQTEAKQAILELTNGQRADAAIDCVGGLEGAALLRCVRPGGTLISMGLLSGISVNIAKHALGTGVHVRLFHLRNWMQTVTADRWQETFRRVISLIEREQLKLMTIREHYHFHDAIKAIQAVETRSGVGKIVLTS</sequence>
<evidence type="ECO:0000256" key="2">
    <source>
        <dbReference type="ARBA" id="ARBA00023002"/>
    </source>
</evidence>
<dbReference type="RefSeq" id="WP_204815851.1">
    <property type="nucleotide sequence ID" value="NZ_JANHOF010000001.1"/>
</dbReference>
<dbReference type="EMBL" id="JBHLVF010000041">
    <property type="protein sequence ID" value="MFC0394674.1"/>
    <property type="molecule type" value="Genomic_DNA"/>
</dbReference>
<protein>
    <submittedName>
        <fullName evidence="4">Zinc-dependent alcohol dehydrogenase family protein</fullName>
    </submittedName>
</protein>
<dbReference type="Proteomes" id="UP001589818">
    <property type="component" value="Unassembled WGS sequence"/>
</dbReference>
<evidence type="ECO:0000313" key="5">
    <source>
        <dbReference type="Proteomes" id="UP001589818"/>
    </source>
</evidence>
<dbReference type="SUPFAM" id="SSF50129">
    <property type="entry name" value="GroES-like"/>
    <property type="match status" value="1"/>
</dbReference>
<comment type="caution">
    <text evidence="4">The sequence shown here is derived from an EMBL/GenBank/DDBJ whole genome shotgun (WGS) entry which is preliminary data.</text>
</comment>
<keyword evidence="2" id="KW-0560">Oxidoreductase</keyword>
<dbReference type="PANTHER" id="PTHR48106">
    <property type="entry name" value="QUINONE OXIDOREDUCTASE PIG3-RELATED"/>
    <property type="match status" value="1"/>
</dbReference>
<keyword evidence="1" id="KW-0521">NADP</keyword>
<dbReference type="SMART" id="SM00829">
    <property type="entry name" value="PKS_ER"/>
    <property type="match status" value="1"/>
</dbReference>
<dbReference type="InterPro" id="IPR036291">
    <property type="entry name" value="NAD(P)-bd_dom_sf"/>
</dbReference>
<accession>A0ABV6JFH5</accession>
<evidence type="ECO:0000256" key="1">
    <source>
        <dbReference type="ARBA" id="ARBA00022857"/>
    </source>
</evidence>
<evidence type="ECO:0000259" key="3">
    <source>
        <dbReference type="SMART" id="SM00829"/>
    </source>
</evidence>
<dbReference type="CDD" id="cd05282">
    <property type="entry name" value="ETR_like"/>
    <property type="match status" value="1"/>
</dbReference>
<dbReference type="Pfam" id="PF08240">
    <property type="entry name" value="ADH_N"/>
    <property type="match status" value="1"/>
</dbReference>
<evidence type="ECO:0000313" key="4">
    <source>
        <dbReference type="EMBL" id="MFC0394674.1"/>
    </source>
</evidence>
<gene>
    <name evidence="4" type="ORF">ACFFJ8_25350</name>
</gene>
<dbReference type="Pfam" id="PF13602">
    <property type="entry name" value="ADH_zinc_N_2"/>
    <property type="match status" value="1"/>
</dbReference>
<keyword evidence="5" id="KW-1185">Reference proteome</keyword>
<dbReference type="InterPro" id="IPR013154">
    <property type="entry name" value="ADH-like_N"/>
</dbReference>